<evidence type="ECO:0000256" key="1">
    <source>
        <dbReference type="SAM" id="MobiDB-lite"/>
    </source>
</evidence>
<feature type="region of interest" description="Disordered" evidence="1">
    <location>
        <begin position="1"/>
        <end position="28"/>
    </location>
</feature>
<dbReference type="Gene3D" id="3.10.290.30">
    <property type="entry name" value="MM3350-like"/>
    <property type="match status" value="1"/>
</dbReference>
<dbReference type="PANTHER" id="PTHR41878">
    <property type="entry name" value="LEXA REPRESSOR-RELATED"/>
    <property type="match status" value="1"/>
</dbReference>
<dbReference type="InterPro" id="IPR024047">
    <property type="entry name" value="MM3350-like_sf"/>
</dbReference>
<dbReference type="PANTHER" id="PTHR41878:SF1">
    <property type="entry name" value="TNPR PROTEIN"/>
    <property type="match status" value="1"/>
</dbReference>
<gene>
    <name evidence="3" type="ORF">KIH74_23610</name>
</gene>
<evidence type="ECO:0000259" key="2">
    <source>
        <dbReference type="Pfam" id="PF07929"/>
    </source>
</evidence>
<dbReference type="EMBL" id="JAHBAY010000010">
    <property type="protein sequence ID" value="MBT0771949.1"/>
    <property type="molecule type" value="Genomic_DNA"/>
</dbReference>
<sequence length="458" mass="50066">MSRRRRRQPHRTATRRARASGTRPRPEAGHMVATITTGLLSRLGACPHRLDAETEMASFLGILETCPSAGASDLQRAALVVAVMALVIHETSRRSGDSATGLLRMAAEIGPEAIRREAEELVARHPGPAPEWSRPATPKLLRAWRFGQRGTGGRTIGAVFSYGGHEHGLRGSIDDDLFAPQGFHELWCGSAAEADADRDRGRAWAADTQLRYYEDLDAAGILGDLRQALEARPAPHGEGVATHLHLVRLRARQLAGLLGHDDVELYADNLLSDFVRHPGPGRVFRVRVEVAGTDPVIWRRLELAGDVSLLELNRLLPAVFEWEEGLCGQFDQVGATGPAGVRPGRLAYTRLSSLIGEPGERLRWFHGVFREWEVLITLEAVHPPDPAVSYPRCTDGHRASPPEGLDGSDGLQHLLTALGDPDHPDHHGQLEQAAALGFTAPDRFLPDSIDRLLRQAPR</sequence>
<evidence type="ECO:0000313" key="3">
    <source>
        <dbReference type="EMBL" id="MBT0771949.1"/>
    </source>
</evidence>
<feature type="compositionally biased region" description="Basic residues" evidence="1">
    <location>
        <begin position="1"/>
        <end position="18"/>
    </location>
</feature>
<dbReference type="Pfam" id="PF07929">
    <property type="entry name" value="PRiA4_ORF3"/>
    <property type="match status" value="1"/>
</dbReference>
<reference evidence="3 4" key="1">
    <citation type="submission" date="2021-05" db="EMBL/GenBank/DDBJ databases">
        <title>Kineosporia and Streptomyces sp. nov. two new marine actinobacteria isolated from Coral.</title>
        <authorList>
            <person name="Buangrab K."/>
            <person name="Sutthacheep M."/>
            <person name="Yeemin T."/>
            <person name="Harunari E."/>
            <person name="Igarashi Y."/>
            <person name="Kanchanasin P."/>
            <person name="Tanasupawat S."/>
            <person name="Phongsopitanun W."/>
        </authorList>
    </citation>
    <scope>NUCLEOTIDE SEQUENCE [LARGE SCALE GENOMIC DNA]</scope>
    <source>
        <strain evidence="3 4">J2-2</strain>
    </source>
</reference>
<feature type="region of interest" description="Disordered" evidence="1">
    <location>
        <begin position="387"/>
        <end position="412"/>
    </location>
</feature>
<dbReference type="InterPro" id="IPR012912">
    <property type="entry name" value="Plasmid_pRiA4b_Orf3-like"/>
</dbReference>
<accession>A0ABS5TLG8</accession>
<keyword evidence="4" id="KW-1185">Reference proteome</keyword>
<dbReference type="SUPFAM" id="SSF159941">
    <property type="entry name" value="MM3350-like"/>
    <property type="match status" value="1"/>
</dbReference>
<comment type="caution">
    <text evidence="3">The sequence shown here is derived from an EMBL/GenBank/DDBJ whole genome shotgun (WGS) entry which is preliminary data.</text>
</comment>
<organism evidence="3 4">
    <name type="scientific">Kineosporia corallincola</name>
    <dbReference type="NCBI Taxonomy" id="2835133"/>
    <lineage>
        <taxon>Bacteria</taxon>
        <taxon>Bacillati</taxon>
        <taxon>Actinomycetota</taxon>
        <taxon>Actinomycetes</taxon>
        <taxon>Kineosporiales</taxon>
        <taxon>Kineosporiaceae</taxon>
        <taxon>Kineosporia</taxon>
    </lineage>
</organism>
<evidence type="ECO:0000313" key="4">
    <source>
        <dbReference type="Proteomes" id="UP001197247"/>
    </source>
</evidence>
<dbReference type="Proteomes" id="UP001197247">
    <property type="component" value="Unassembled WGS sequence"/>
</dbReference>
<proteinExistence type="predicted"/>
<name>A0ABS5TLG8_9ACTN</name>
<feature type="domain" description="Plasmid pRiA4b Orf3-like" evidence="2">
    <location>
        <begin position="283"/>
        <end position="433"/>
    </location>
</feature>
<protein>
    <submittedName>
        <fullName evidence="3">Plasmid pRiA4b ORF-3 family protein</fullName>
    </submittedName>
</protein>
<dbReference type="RefSeq" id="WP_214158310.1">
    <property type="nucleotide sequence ID" value="NZ_JAHBAY010000010.1"/>
</dbReference>